<dbReference type="InterPro" id="IPR036390">
    <property type="entry name" value="WH_DNA-bd_sf"/>
</dbReference>
<dbReference type="Gene3D" id="1.10.10.10">
    <property type="entry name" value="Winged helix-like DNA-binding domain superfamily/Winged helix DNA-binding domain"/>
    <property type="match status" value="1"/>
</dbReference>
<sequence>MTSTPDRVDELLAAWQAELPEVLGPASELTKRVLLLAGRLDAATRAVLPELGLTVAAFDVLVTLRRAGDPYRMRSNELTHALMMSTGGTSNVINRLAADGLVHRDPDPDDGRSTLIRLTPEGVALAERAVLVNTAAHNEVFADLTPETIATATAALRAIPVPPLPPLDPRPAQSARSRRPGARS</sequence>
<dbReference type="PANTHER" id="PTHR33164:SF104">
    <property type="entry name" value="TRANSCRIPTIONAL REGULATORY PROTEIN"/>
    <property type="match status" value="1"/>
</dbReference>
<feature type="region of interest" description="Disordered" evidence="1">
    <location>
        <begin position="160"/>
        <end position="184"/>
    </location>
</feature>
<name>A0ABP5FFV3_9ACTN</name>
<keyword evidence="4" id="KW-1185">Reference proteome</keyword>
<dbReference type="RefSeq" id="WP_344665474.1">
    <property type="nucleotide sequence ID" value="NZ_BAAAQN010000010.1"/>
</dbReference>
<dbReference type="PANTHER" id="PTHR33164">
    <property type="entry name" value="TRANSCRIPTIONAL REGULATOR, MARR FAMILY"/>
    <property type="match status" value="1"/>
</dbReference>
<dbReference type="Pfam" id="PF12802">
    <property type="entry name" value="MarR_2"/>
    <property type="match status" value="1"/>
</dbReference>
<feature type="domain" description="HTH marR-type" evidence="2">
    <location>
        <begin position="26"/>
        <end position="161"/>
    </location>
</feature>
<dbReference type="SUPFAM" id="SSF46785">
    <property type="entry name" value="Winged helix' DNA-binding domain"/>
    <property type="match status" value="1"/>
</dbReference>
<evidence type="ECO:0000256" key="1">
    <source>
        <dbReference type="SAM" id="MobiDB-lite"/>
    </source>
</evidence>
<dbReference type="Proteomes" id="UP001500751">
    <property type="component" value="Unassembled WGS sequence"/>
</dbReference>
<evidence type="ECO:0000313" key="3">
    <source>
        <dbReference type="EMBL" id="GAA2024216.1"/>
    </source>
</evidence>
<dbReference type="InterPro" id="IPR036388">
    <property type="entry name" value="WH-like_DNA-bd_sf"/>
</dbReference>
<proteinExistence type="predicted"/>
<reference evidence="4" key="1">
    <citation type="journal article" date="2019" name="Int. J. Syst. Evol. Microbiol.">
        <title>The Global Catalogue of Microorganisms (GCM) 10K type strain sequencing project: providing services to taxonomists for standard genome sequencing and annotation.</title>
        <authorList>
            <consortium name="The Broad Institute Genomics Platform"/>
            <consortium name="The Broad Institute Genome Sequencing Center for Infectious Disease"/>
            <person name="Wu L."/>
            <person name="Ma J."/>
        </authorList>
    </citation>
    <scope>NUCLEOTIDE SEQUENCE [LARGE SCALE GENOMIC DNA]</scope>
    <source>
        <strain evidence="4">JCM 16014</strain>
    </source>
</reference>
<gene>
    <name evidence="3" type="ORF">GCM10009839_22490</name>
</gene>
<dbReference type="InterPro" id="IPR039422">
    <property type="entry name" value="MarR/SlyA-like"/>
</dbReference>
<protein>
    <recommendedName>
        <fullName evidence="2">HTH marR-type domain-containing protein</fullName>
    </recommendedName>
</protein>
<organism evidence="3 4">
    <name type="scientific">Catenulispora yoronensis</name>
    <dbReference type="NCBI Taxonomy" id="450799"/>
    <lineage>
        <taxon>Bacteria</taxon>
        <taxon>Bacillati</taxon>
        <taxon>Actinomycetota</taxon>
        <taxon>Actinomycetes</taxon>
        <taxon>Catenulisporales</taxon>
        <taxon>Catenulisporaceae</taxon>
        <taxon>Catenulispora</taxon>
    </lineage>
</organism>
<dbReference type="PROSITE" id="PS50995">
    <property type="entry name" value="HTH_MARR_2"/>
    <property type="match status" value="1"/>
</dbReference>
<dbReference type="SMART" id="SM00347">
    <property type="entry name" value="HTH_MARR"/>
    <property type="match status" value="1"/>
</dbReference>
<evidence type="ECO:0000259" key="2">
    <source>
        <dbReference type="PROSITE" id="PS50995"/>
    </source>
</evidence>
<dbReference type="InterPro" id="IPR000835">
    <property type="entry name" value="HTH_MarR-typ"/>
</dbReference>
<dbReference type="EMBL" id="BAAAQN010000010">
    <property type="protein sequence ID" value="GAA2024216.1"/>
    <property type="molecule type" value="Genomic_DNA"/>
</dbReference>
<accession>A0ABP5FFV3</accession>
<feature type="compositionally biased region" description="Pro residues" evidence="1">
    <location>
        <begin position="160"/>
        <end position="169"/>
    </location>
</feature>
<evidence type="ECO:0000313" key="4">
    <source>
        <dbReference type="Proteomes" id="UP001500751"/>
    </source>
</evidence>
<comment type="caution">
    <text evidence="3">The sequence shown here is derived from an EMBL/GenBank/DDBJ whole genome shotgun (WGS) entry which is preliminary data.</text>
</comment>